<evidence type="ECO:0000256" key="5">
    <source>
        <dbReference type="ARBA" id="ARBA00022989"/>
    </source>
</evidence>
<dbReference type="GO" id="GO:0043953">
    <property type="term" value="P:protein transport by the Tat complex"/>
    <property type="evidence" value="ECO:0007669"/>
    <property type="project" value="InterPro"/>
</dbReference>
<dbReference type="PRINTS" id="PR01506">
    <property type="entry name" value="TATBPROTEIN"/>
</dbReference>
<evidence type="ECO:0000256" key="1">
    <source>
        <dbReference type="ARBA" id="ARBA00004581"/>
    </source>
</evidence>
<dbReference type="RefSeq" id="XP_003056138.1">
    <property type="nucleotide sequence ID" value="XM_003056092.1"/>
</dbReference>
<evidence type="ECO:0000256" key="7">
    <source>
        <dbReference type="ARBA" id="ARBA00023136"/>
    </source>
</evidence>
<dbReference type="KEGG" id="mpp:MICPUCDRAFT_64937"/>
<comment type="subcellular location">
    <subcellularLocation>
        <location evidence="1">Plastid</location>
        <location evidence="1">Chloroplast thylakoid membrane</location>
        <topology evidence="1">Single-pass membrane protein</topology>
    </subcellularLocation>
</comment>
<dbReference type="InterPro" id="IPR006312">
    <property type="entry name" value="TatA/E"/>
</dbReference>
<evidence type="ECO:0000256" key="9">
    <source>
        <dbReference type="SAM" id="MobiDB-lite"/>
    </source>
</evidence>
<evidence type="ECO:0000256" key="8">
    <source>
        <dbReference type="ARBA" id="ARBA00025340"/>
    </source>
</evidence>
<keyword evidence="6" id="KW-0811">Translocation</keyword>
<keyword evidence="5" id="KW-1133">Transmembrane helix</keyword>
<evidence type="ECO:0000256" key="2">
    <source>
        <dbReference type="ARBA" id="ARBA00022448"/>
    </source>
</evidence>
<feature type="region of interest" description="Disordered" evidence="9">
    <location>
        <begin position="122"/>
        <end position="144"/>
    </location>
</feature>
<keyword evidence="11" id="KW-1185">Reference proteome</keyword>
<evidence type="ECO:0000313" key="11">
    <source>
        <dbReference type="Proteomes" id="UP000001876"/>
    </source>
</evidence>
<dbReference type="GeneID" id="9681774"/>
<keyword evidence="2" id="KW-0813">Transport</keyword>
<dbReference type="STRING" id="564608.C1MLA4"/>
<dbReference type="Proteomes" id="UP000001876">
    <property type="component" value="Unassembled WGS sequence"/>
</dbReference>
<dbReference type="Gene3D" id="1.20.5.3310">
    <property type="match status" value="1"/>
</dbReference>
<keyword evidence="3" id="KW-0812">Transmembrane</keyword>
<dbReference type="NCBIfam" id="NF011430">
    <property type="entry name" value="PRK14861.1"/>
    <property type="match status" value="1"/>
</dbReference>
<keyword evidence="7" id="KW-0472">Membrane</keyword>
<dbReference type="GO" id="GO:0009535">
    <property type="term" value="C:chloroplast thylakoid membrane"/>
    <property type="evidence" value="ECO:0007669"/>
    <property type="project" value="UniProtKB-SubCell"/>
</dbReference>
<dbReference type="PANTHER" id="PTHR33162:SF1">
    <property type="entry name" value="SEC-INDEPENDENT PROTEIN TRANSLOCASE PROTEIN TATA, CHLOROPLASTIC"/>
    <property type="match status" value="1"/>
</dbReference>
<dbReference type="EMBL" id="GG663736">
    <property type="protein sequence ID" value="EEH59514.1"/>
    <property type="molecule type" value="Genomic_DNA"/>
</dbReference>
<protein>
    <submittedName>
        <fullName evidence="10">Twin arginine targeting family</fullName>
    </submittedName>
</protein>
<evidence type="ECO:0000256" key="4">
    <source>
        <dbReference type="ARBA" id="ARBA00022927"/>
    </source>
</evidence>
<dbReference type="Pfam" id="PF02416">
    <property type="entry name" value="TatA_B_E"/>
    <property type="match status" value="1"/>
</dbReference>
<comment type="function">
    <text evidence="8">Part of the twin-arginine translocation (Tat) system that transports large folded proteins containing a characteristic twin-arginine motif in their signal peptide across the thylakoid membrane. Involved in delta pH-dependent protein transport required for chloroplast development, especially thylakoid membrane formation. TATC and TATB mediate precursor recognition, whereas TATA facilitates translocation.</text>
</comment>
<dbReference type="GO" id="GO:0006886">
    <property type="term" value="P:intracellular protein transport"/>
    <property type="evidence" value="ECO:0007669"/>
    <property type="project" value="UniProtKB-ARBA"/>
</dbReference>
<dbReference type="eggNOG" id="ENOG502S4T0">
    <property type="taxonomic scope" value="Eukaryota"/>
</dbReference>
<evidence type="ECO:0000256" key="6">
    <source>
        <dbReference type="ARBA" id="ARBA00023010"/>
    </source>
</evidence>
<evidence type="ECO:0000313" key="10">
    <source>
        <dbReference type="EMBL" id="EEH59514.1"/>
    </source>
</evidence>
<dbReference type="InterPro" id="IPR003369">
    <property type="entry name" value="TatA/B/E"/>
</dbReference>
<keyword evidence="4" id="KW-0653">Protein transport</keyword>
<name>C1MLA4_MICPC</name>
<dbReference type="PANTHER" id="PTHR33162">
    <property type="entry name" value="SEC-INDEPENDENT PROTEIN TRANSLOCASE PROTEIN TATA, CHLOROPLASTIC"/>
    <property type="match status" value="1"/>
</dbReference>
<dbReference type="HAMAP" id="MF_00236">
    <property type="entry name" value="TatA_E"/>
    <property type="match status" value="1"/>
</dbReference>
<organism evidence="11">
    <name type="scientific">Micromonas pusilla (strain CCMP1545)</name>
    <name type="common">Picoplanktonic green alga</name>
    <dbReference type="NCBI Taxonomy" id="564608"/>
    <lineage>
        <taxon>Eukaryota</taxon>
        <taxon>Viridiplantae</taxon>
        <taxon>Chlorophyta</taxon>
        <taxon>Mamiellophyceae</taxon>
        <taxon>Mamiellales</taxon>
        <taxon>Mamiellaceae</taxon>
        <taxon>Micromonas</taxon>
    </lineage>
</organism>
<evidence type="ECO:0000256" key="3">
    <source>
        <dbReference type="ARBA" id="ARBA00022692"/>
    </source>
</evidence>
<dbReference type="NCBIfam" id="NF011429">
    <property type="entry name" value="PRK14857.1"/>
    <property type="match status" value="1"/>
</dbReference>
<proteinExistence type="inferred from homology"/>
<dbReference type="NCBIfam" id="TIGR01411">
    <property type="entry name" value="tatAE"/>
    <property type="match status" value="1"/>
</dbReference>
<sequence>MHASSIVVPAHIRQNTRAAKRNSATTRRSHFVAISENIAPASAFLGSRPMNLSAGLGSKKAGAGPRSVATMGLFGLGLPELVVIGGVAAVLFGPSKLPELGKSLGKTVKSFQAAANEFQDELKEKNEEKFSPKAQQENDDKENI</sequence>
<dbReference type="OrthoDB" id="1923722at2759"/>
<accession>C1MLA4</accession>
<reference evidence="10 11" key="1">
    <citation type="journal article" date="2009" name="Science">
        <title>Green evolution and dynamic adaptations revealed by genomes of the marine picoeukaryotes Micromonas.</title>
        <authorList>
            <person name="Worden A.Z."/>
            <person name="Lee J.H."/>
            <person name="Mock T."/>
            <person name="Rouze P."/>
            <person name="Simmons M.P."/>
            <person name="Aerts A.L."/>
            <person name="Allen A.E."/>
            <person name="Cuvelier M.L."/>
            <person name="Derelle E."/>
            <person name="Everett M.V."/>
            <person name="Foulon E."/>
            <person name="Grimwood J."/>
            <person name="Gundlach H."/>
            <person name="Henrissat B."/>
            <person name="Napoli C."/>
            <person name="McDonald S.M."/>
            <person name="Parker M.S."/>
            <person name="Rombauts S."/>
            <person name="Salamov A."/>
            <person name="Von Dassow P."/>
            <person name="Badger J.H."/>
            <person name="Coutinho P.M."/>
            <person name="Demir E."/>
            <person name="Dubchak I."/>
            <person name="Gentemann C."/>
            <person name="Eikrem W."/>
            <person name="Gready J.E."/>
            <person name="John U."/>
            <person name="Lanier W."/>
            <person name="Lindquist E.A."/>
            <person name="Lucas S."/>
            <person name="Mayer K.F."/>
            <person name="Moreau H."/>
            <person name="Not F."/>
            <person name="Otillar R."/>
            <person name="Panaud O."/>
            <person name="Pangilinan J."/>
            <person name="Paulsen I."/>
            <person name="Piegu B."/>
            <person name="Poliakov A."/>
            <person name="Robbens S."/>
            <person name="Schmutz J."/>
            <person name="Toulza E."/>
            <person name="Wyss T."/>
            <person name="Zelensky A."/>
            <person name="Zhou K."/>
            <person name="Armbrust E.V."/>
            <person name="Bhattacharya D."/>
            <person name="Goodenough U.W."/>
            <person name="Van de Peer Y."/>
            <person name="Grigoriev I.V."/>
        </authorList>
    </citation>
    <scope>NUCLEOTIDE SEQUENCE [LARGE SCALE GENOMIC DNA]</scope>
    <source>
        <strain evidence="10 11">CCMP1545</strain>
    </source>
</reference>
<dbReference type="AlphaFoldDB" id="C1MLA4"/>
<gene>
    <name evidence="10" type="ORF">MICPUCDRAFT_64937</name>
</gene>